<name>A0ABP7X439_9SPHI</name>
<dbReference type="EMBL" id="BAABCV010000014">
    <property type="protein sequence ID" value="GAA4104287.1"/>
    <property type="molecule type" value="Genomic_DNA"/>
</dbReference>
<sequence>MEKFEISVAVGKENQHFEIRDYMHHEGDKCKYEVFKEGQFIGSFEPDNHKVLHICQNPGVVSENILNLICDQLEGYHI</sequence>
<keyword evidence="2" id="KW-1185">Reference proteome</keyword>
<gene>
    <name evidence="1" type="ORF">GCM10022392_32300</name>
</gene>
<dbReference type="Proteomes" id="UP001500841">
    <property type="component" value="Unassembled WGS sequence"/>
</dbReference>
<organism evidence="1 2">
    <name type="scientific">Mucilaginibacter panaciglaebae</name>
    <dbReference type="NCBI Taxonomy" id="502331"/>
    <lineage>
        <taxon>Bacteria</taxon>
        <taxon>Pseudomonadati</taxon>
        <taxon>Bacteroidota</taxon>
        <taxon>Sphingobacteriia</taxon>
        <taxon>Sphingobacteriales</taxon>
        <taxon>Sphingobacteriaceae</taxon>
        <taxon>Mucilaginibacter</taxon>
    </lineage>
</organism>
<evidence type="ECO:0000313" key="1">
    <source>
        <dbReference type="EMBL" id="GAA4104287.1"/>
    </source>
</evidence>
<accession>A0ABP7X439</accession>
<comment type="caution">
    <text evidence="1">The sequence shown here is derived from an EMBL/GenBank/DDBJ whole genome shotgun (WGS) entry which is preliminary data.</text>
</comment>
<protein>
    <submittedName>
        <fullName evidence="1">Uncharacterized protein</fullName>
    </submittedName>
</protein>
<proteinExistence type="predicted"/>
<dbReference type="RefSeq" id="WP_345106941.1">
    <property type="nucleotide sequence ID" value="NZ_BAABCV010000014.1"/>
</dbReference>
<evidence type="ECO:0000313" key="2">
    <source>
        <dbReference type="Proteomes" id="UP001500841"/>
    </source>
</evidence>
<reference evidence="2" key="1">
    <citation type="journal article" date="2019" name="Int. J. Syst. Evol. Microbiol.">
        <title>The Global Catalogue of Microorganisms (GCM) 10K type strain sequencing project: providing services to taxonomists for standard genome sequencing and annotation.</title>
        <authorList>
            <consortium name="The Broad Institute Genomics Platform"/>
            <consortium name="The Broad Institute Genome Sequencing Center for Infectious Disease"/>
            <person name="Wu L."/>
            <person name="Ma J."/>
        </authorList>
    </citation>
    <scope>NUCLEOTIDE SEQUENCE [LARGE SCALE GENOMIC DNA]</scope>
    <source>
        <strain evidence="2">JCM 17085</strain>
    </source>
</reference>